<name>A0A3N9UJD0_9BACI</name>
<dbReference type="PANTHER" id="PTHR35011">
    <property type="entry name" value="2,3-DIKETO-L-GULONATE TRAP TRANSPORTER SMALL PERMEASE PROTEIN YIAM"/>
    <property type="match status" value="1"/>
</dbReference>
<dbReference type="AlphaFoldDB" id="A0A3N9UJD0"/>
<feature type="transmembrane region" description="Helical" evidence="10">
    <location>
        <begin position="133"/>
        <end position="151"/>
    </location>
</feature>
<evidence type="ECO:0000256" key="10">
    <source>
        <dbReference type="SAM" id="Phobius"/>
    </source>
</evidence>
<keyword evidence="5 10" id="KW-0812">Transmembrane</keyword>
<feature type="transmembrane region" description="Helical" evidence="10">
    <location>
        <begin position="49"/>
        <end position="71"/>
    </location>
</feature>
<dbReference type="EMBL" id="RRCT01000001">
    <property type="protein sequence ID" value="RQW76035.1"/>
    <property type="molecule type" value="Genomic_DNA"/>
</dbReference>
<dbReference type="PANTHER" id="PTHR35011:SF4">
    <property type="entry name" value="SLL1102 PROTEIN"/>
    <property type="match status" value="1"/>
</dbReference>
<evidence type="ECO:0000256" key="3">
    <source>
        <dbReference type="ARBA" id="ARBA00022475"/>
    </source>
</evidence>
<reference evidence="12 13" key="1">
    <citation type="journal article" date="2013" name="J. Microbiol.">
        <title>Lysinibacillus chungkukjangi sp. nov., isolated from Chungkukjang, Korean fermented soybean food.</title>
        <authorList>
            <person name="Kim S.J."/>
            <person name="Jang Y.H."/>
            <person name="Hamada M."/>
            <person name="Ahn J.H."/>
            <person name="Weon H.Y."/>
            <person name="Suzuki K."/>
            <person name="Whang K.S."/>
            <person name="Kwon S.W."/>
        </authorList>
    </citation>
    <scope>NUCLEOTIDE SEQUENCE [LARGE SCALE GENOMIC DNA]</scope>
    <source>
        <strain evidence="12 13">MCCC 1A12701</strain>
    </source>
</reference>
<evidence type="ECO:0000313" key="12">
    <source>
        <dbReference type="EMBL" id="RQW76035.1"/>
    </source>
</evidence>
<dbReference type="RefSeq" id="WP_124761473.1">
    <property type="nucleotide sequence ID" value="NZ_JAFBDY010000001.1"/>
</dbReference>
<dbReference type="GO" id="GO:0005886">
    <property type="term" value="C:plasma membrane"/>
    <property type="evidence" value="ECO:0007669"/>
    <property type="project" value="UniProtKB-SubCell"/>
</dbReference>
<proteinExistence type="inferred from homology"/>
<comment type="caution">
    <text evidence="12">The sequence shown here is derived from an EMBL/GenBank/DDBJ whole genome shotgun (WGS) entry which is preliminary data.</text>
</comment>
<dbReference type="Pfam" id="PF04290">
    <property type="entry name" value="DctQ"/>
    <property type="match status" value="1"/>
</dbReference>
<comment type="subcellular location">
    <subcellularLocation>
        <location evidence="1">Cell inner membrane</location>
        <topology evidence="1">Multi-pass membrane protein</topology>
    </subcellularLocation>
</comment>
<evidence type="ECO:0000256" key="8">
    <source>
        <dbReference type="ARBA" id="ARBA00038436"/>
    </source>
</evidence>
<evidence type="ECO:0000259" key="11">
    <source>
        <dbReference type="Pfam" id="PF04290"/>
    </source>
</evidence>
<evidence type="ECO:0000256" key="6">
    <source>
        <dbReference type="ARBA" id="ARBA00022989"/>
    </source>
</evidence>
<evidence type="ECO:0000256" key="1">
    <source>
        <dbReference type="ARBA" id="ARBA00004429"/>
    </source>
</evidence>
<feature type="transmembrane region" description="Helical" evidence="10">
    <location>
        <begin position="91"/>
        <end position="113"/>
    </location>
</feature>
<feature type="transmembrane region" description="Helical" evidence="10">
    <location>
        <begin position="21"/>
        <end position="43"/>
    </location>
</feature>
<dbReference type="InterPro" id="IPR007387">
    <property type="entry name" value="TRAP_DctQ"/>
</dbReference>
<evidence type="ECO:0000256" key="4">
    <source>
        <dbReference type="ARBA" id="ARBA00022519"/>
    </source>
</evidence>
<keyword evidence="13" id="KW-1185">Reference proteome</keyword>
<evidence type="ECO:0000256" key="9">
    <source>
        <dbReference type="SAM" id="MobiDB-lite"/>
    </source>
</evidence>
<evidence type="ECO:0000256" key="5">
    <source>
        <dbReference type="ARBA" id="ARBA00022692"/>
    </source>
</evidence>
<dbReference type="InterPro" id="IPR055348">
    <property type="entry name" value="DctQ"/>
</dbReference>
<feature type="domain" description="Tripartite ATP-independent periplasmic transporters DctQ component" evidence="11">
    <location>
        <begin position="29"/>
        <end position="160"/>
    </location>
</feature>
<evidence type="ECO:0000313" key="13">
    <source>
        <dbReference type="Proteomes" id="UP000274033"/>
    </source>
</evidence>
<keyword evidence="4" id="KW-0997">Cell inner membrane</keyword>
<dbReference type="OrthoDB" id="63744at2"/>
<keyword evidence="2" id="KW-0813">Transport</keyword>
<evidence type="ECO:0000256" key="7">
    <source>
        <dbReference type="ARBA" id="ARBA00023136"/>
    </source>
</evidence>
<gene>
    <name evidence="12" type="ORF">EBB45_00310</name>
</gene>
<dbReference type="Proteomes" id="UP000274033">
    <property type="component" value="Unassembled WGS sequence"/>
</dbReference>
<organism evidence="12 13">
    <name type="scientific">Lysinibacillus composti</name>
    <dbReference type="NCBI Taxonomy" id="720633"/>
    <lineage>
        <taxon>Bacteria</taxon>
        <taxon>Bacillati</taxon>
        <taxon>Bacillota</taxon>
        <taxon>Bacilli</taxon>
        <taxon>Bacillales</taxon>
        <taxon>Bacillaceae</taxon>
        <taxon>Lysinibacillus</taxon>
    </lineage>
</organism>
<protein>
    <submittedName>
        <fullName evidence="12">TRAP transporter small permease subunit</fullName>
    </submittedName>
</protein>
<comment type="similarity">
    <text evidence="8">Belongs to the TRAP transporter small permease family.</text>
</comment>
<keyword evidence="6 10" id="KW-1133">Transmembrane helix</keyword>
<evidence type="ECO:0000256" key="2">
    <source>
        <dbReference type="ARBA" id="ARBA00022448"/>
    </source>
</evidence>
<keyword evidence="7 10" id="KW-0472">Membrane</keyword>
<accession>A0A3N9UJD0</accession>
<sequence length="191" mass="21583">MGAIKKIIKVIDSISDWVGKIGSWSILVIMVLVVFEVVSRRVFNAPTIWTFETLTMLYGFHFMIVAAYALLHKAMVSVDSIYEKFSTRNRAILDILSYIFLYFPFVGGVFFYSLEFVSKAWAIKETSNSLLAAPVYLYKTIIPIVFGLLILQGISEMLKQVLILKTGKNPDEDTDNENPENPQIEEGGAVR</sequence>
<keyword evidence="3" id="KW-1003">Cell membrane</keyword>
<feature type="region of interest" description="Disordered" evidence="9">
    <location>
        <begin position="169"/>
        <end position="191"/>
    </location>
</feature>